<dbReference type="Gene3D" id="3.20.20.140">
    <property type="entry name" value="Metal-dependent hydrolases"/>
    <property type="match status" value="1"/>
</dbReference>
<dbReference type="PANTHER" id="PTHR43135">
    <property type="entry name" value="ALPHA-D-RIBOSE 1-METHYLPHOSPHONATE 5-TRIPHOSPHATE DIPHOSPHATASE"/>
    <property type="match status" value="1"/>
</dbReference>
<dbReference type="InterPro" id="IPR051781">
    <property type="entry name" value="Metallo-dep_Hydrolase"/>
</dbReference>
<dbReference type="AlphaFoldDB" id="A0A381V297"/>
<dbReference type="PANTHER" id="PTHR43135:SF3">
    <property type="entry name" value="ALPHA-D-RIBOSE 1-METHYLPHOSPHONATE 5-TRIPHOSPHATE DIPHOSPHATASE"/>
    <property type="match status" value="1"/>
</dbReference>
<dbReference type="SUPFAM" id="SSF51338">
    <property type="entry name" value="Composite domain of metallo-dependent hydrolases"/>
    <property type="match status" value="1"/>
</dbReference>
<dbReference type="CDD" id="cd01299">
    <property type="entry name" value="Met_dep_hydrolase_A"/>
    <property type="match status" value="1"/>
</dbReference>
<dbReference type="EMBL" id="UINC01007571">
    <property type="protein sequence ID" value="SVA34081.1"/>
    <property type="molecule type" value="Genomic_DNA"/>
</dbReference>
<dbReference type="InterPro" id="IPR011059">
    <property type="entry name" value="Metal-dep_hydrolase_composite"/>
</dbReference>
<feature type="compositionally biased region" description="Polar residues" evidence="1">
    <location>
        <begin position="487"/>
        <end position="504"/>
    </location>
</feature>
<evidence type="ECO:0000313" key="3">
    <source>
        <dbReference type="EMBL" id="SVA34081.1"/>
    </source>
</evidence>
<name>A0A381V297_9ZZZZ</name>
<feature type="domain" description="Amidohydrolase-related" evidence="2">
    <location>
        <begin position="120"/>
        <end position="472"/>
    </location>
</feature>
<dbReference type="InterPro" id="IPR057744">
    <property type="entry name" value="OTAase-like"/>
</dbReference>
<dbReference type="GO" id="GO:0016810">
    <property type="term" value="F:hydrolase activity, acting on carbon-nitrogen (but not peptide) bonds"/>
    <property type="evidence" value="ECO:0007669"/>
    <property type="project" value="InterPro"/>
</dbReference>
<dbReference type="SUPFAM" id="SSF51556">
    <property type="entry name" value="Metallo-dependent hydrolases"/>
    <property type="match status" value="1"/>
</dbReference>
<organism evidence="3">
    <name type="scientific">marine metagenome</name>
    <dbReference type="NCBI Taxonomy" id="408172"/>
    <lineage>
        <taxon>unclassified sequences</taxon>
        <taxon>metagenomes</taxon>
        <taxon>ecological metagenomes</taxon>
    </lineage>
</organism>
<reference evidence="3" key="1">
    <citation type="submission" date="2018-05" db="EMBL/GenBank/DDBJ databases">
        <authorList>
            <person name="Lanie J.A."/>
            <person name="Ng W.-L."/>
            <person name="Kazmierczak K.M."/>
            <person name="Andrzejewski T.M."/>
            <person name="Davidsen T.M."/>
            <person name="Wayne K.J."/>
            <person name="Tettelin H."/>
            <person name="Glass J.I."/>
            <person name="Rusch D."/>
            <person name="Podicherti R."/>
            <person name="Tsui H.-C.T."/>
            <person name="Winkler M.E."/>
        </authorList>
    </citation>
    <scope>NUCLEOTIDE SEQUENCE</scope>
</reference>
<dbReference type="Gene3D" id="2.30.40.10">
    <property type="entry name" value="Urease, subunit C, domain 1"/>
    <property type="match status" value="1"/>
</dbReference>
<evidence type="ECO:0000259" key="2">
    <source>
        <dbReference type="Pfam" id="PF01979"/>
    </source>
</evidence>
<accession>A0A381V297</accession>
<dbReference type="Pfam" id="PF01979">
    <property type="entry name" value="Amidohydro_1"/>
    <property type="match status" value="1"/>
</dbReference>
<dbReference type="InterPro" id="IPR006680">
    <property type="entry name" value="Amidohydro-rel"/>
</dbReference>
<sequence length="504" mass="54157">MNPGSGGVDVMAPAFLLGSLFYQRRRWLLSLVDCQRTDTPGGSPDAPPRRNLLEETAMVNHSEAFKLITAGRLIDGRGGPPVQEGAVLIRGSKIVAVGPAKNVLPPEGATVETFDYRGKTVMPGMIDCHTHHNGFGDGRPGEEVAALPDEVLTLQAARNARDSLYSGVTSIRDNGAKNMTMFRLREAVNHRIIQAPRMVLCGRPIAIVGGHMGYFGSEVTGPVEATAAVRQLIKEGADYIKISATGGSTRTSFPLLPAFNPDELRAMTQEAHKFGKLTATHCASTQGTIDSLDAGVDMIIHCVFKDSNGEANFREDVAERIGSQGAYVNPTVHVARASVWSLQKRKEARGINFQEQPGLDAALWELEIRWTHLARLIDMGLKIITGSDSSWVDYKLGNTVYETECLVQAGMSPMQGILSLTSDAAKALGIDSVTGSLEAEKEADLIIVDGNPAEDINSLWNIDEVFLGGDRVDRGPESVLAGIRQHPPTSRPESSIVNSLQAGG</sequence>
<evidence type="ECO:0000256" key="1">
    <source>
        <dbReference type="SAM" id="MobiDB-lite"/>
    </source>
</evidence>
<proteinExistence type="predicted"/>
<gene>
    <name evidence="3" type="ORF">METZ01_LOCUS86935</name>
</gene>
<feature type="region of interest" description="Disordered" evidence="1">
    <location>
        <begin position="482"/>
        <end position="504"/>
    </location>
</feature>
<protein>
    <recommendedName>
        <fullName evidence="2">Amidohydrolase-related domain-containing protein</fullName>
    </recommendedName>
</protein>
<dbReference type="InterPro" id="IPR032466">
    <property type="entry name" value="Metal_Hydrolase"/>
</dbReference>